<dbReference type="SUPFAM" id="SSF52317">
    <property type="entry name" value="Class I glutamine amidotransferase-like"/>
    <property type="match status" value="1"/>
</dbReference>
<dbReference type="Pfam" id="PF06283">
    <property type="entry name" value="ThuA"/>
    <property type="match status" value="1"/>
</dbReference>
<accession>A0A850EMP6</accession>
<keyword evidence="3" id="KW-1185">Reference proteome</keyword>
<reference evidence="2" key="1">
    <citation type="submission" date="2020-06" db="EMBL/GenBank/DDBJ databases">
        <title>Paenibacillus sp. nov., isolated from soil.</title>
        <authorList>
            <person name="Seo Y.L."/>
        </authorList>
    </citation>
    <scope>NUCLEOTIDE SEQUENCE [LARGE SCALE GENOMIC DNA]</scope>
    <source>
        <strain evidence="2">JW14</strain>
    </source>
</reference>
<name>A0A850EMP6_9BACL</name>
<dbReference type="Gene3D" id="3.40.50.880">
    <property type="match status" value="1"/>
</dbReference>
<feature type="domain" description="ThuA-like" evidence="1">
    <location>
        <begin position="30"/>
        <end position="204"/>
    </location>
</feature>
<dbReference type="PANTHER" id="PTHR40469">
    <property type="entry name" value="SECRETED GLYCOSYL HYDROLASE"/>
    <property type="match status" value="1"/>
</dbReference>
<dbReference type="EMBL" id="JABWCS010000210">
    <property type="protein sequence ID" value="NUU61696.1"/>
    <property type="molecule type" value="Genomic_DNA"/>
</dbReference>
<evidence type="ECO:0000259" key="1">
    <source>
        <dbReference type="Pfam" id="PF06283"/>
    </source>
</evidence>
<evidence type="ECO:0000313" key="3">
    <source>
        <dbReference type="Proteomes" id="UP000564806"/>
    </source>
</evidence>
<protein>
    <submittedName>
        <fullName evidence="2">ThuA domain-containing protein</fullName>
    </submittedName>
</protein>
<sequence length="208" mass="23371">MKALALGSYSNVKYHPFKDVDREFEDIFRGEVEVHCTEDLDSLNPETLAGYELIISYTEFSDQPLSPQQTAALISFVAGGGGLLVVHNGISMQRTQELGTVLGGYFTHHPEYTTLQIEFPQPDHPIVQGIEAFAIDDEPYYFEMQPHFKTTVLAQYLHEGATREAAWCHGFGQGRVVYLMPGHHLPSFSVEPFRQLILRSGLWAAARL</sequence>
<evidence type="ECO:0000313" key="2">
    <source>
        <dbReference type="EMBL" id="NUU61696.1"/>
    </source>
</evidence>
<organism evidence="2 3">
    <name type="scientific">Paenibacillus agri</name>
    <dbReference type="NCBI Taxonomy" id="2744309"/>
    <lineage>
        <taxon>Bacteria</taxon>
        <taxon>Bacillati</taxon>
        <taxon>Bacillota</taxon>
        <taxon>Bacilli</taxon>
        <taxon>Bacillales</taxon>
        <taxon>Paenibacillaceae</taxon>
        <taxon>Paenibacillus</taxon>
    </lineage>
</organism>
<dbReference type="InterPro" id="IPR029010">
    <property type="entry name" value="ThuA-like"/>
</dbReference>
<gene>
    <name evidence="2" type="ORF">HPT30_15235</name>
</gene>
<comment type="caution">
    <text evidence="2">The sequence shown here is derived from an EMBL/GenBank/DDBJ whole genome shotgun (WGS) entry which is preliminary data.</text>
</comment>
<dbReference type="PANTHER" id="PTHR40469:SF2">
    <property type="entry name" value="GALACTOSE-BINDING DOMAIN-LIKE SUPERFAMILY PROTEIN"/>
    <property type="match status" value="1"/>
</dbReference>
<dbReference type="AlphaFoldDB" id="A0A850EMP6"/>
<proteinExistence type="predicted"/>
<dbReference type="InterPro" id="IPR029062">
    <property type="entry name" value="Class_I_gatase-like"/>
</dbReference>
<dbReference type="Proteomes" id="UP000564806">
    <property type="component" value="Unassembled WGS sequence"/>
</dbReference>